<dbReference type="GO" id="GO:0006355">
    <property type="term" value="P:regulation of DNA-templated transcription"/>
    <property type="evidence" value="ECO:0007669"/>
    <property type="project" value="UniProtKB-ARBA"/>
</dbReference>
<name>A0A1B7LBH8_9FIRM</name>
<sequence>MAVARKIFAARGFDAARVEEITGAAGVNKRMLYHYFGSKEGLYLEVLKECFERVYRMSSEELCVEGAVVERARAAVSRYFYFLAENLDFVRLVGWETLQGGRFAGQVLSGLFEAGLEKLESILDQGVREGVFRPDIDIRRLLVSINGLCLSYFSRLDMLRFLWPRDPRAPEMLAAHLEHILALVWRGILAPEK</sequence>
<dbReference type="STRING" id="1838280.A6M21_15335"/>
<dbReference type="GO" id="GO:0003677">
    <property type="term" value="F:DNA binding"/>
    <property type="evidence" value="ECO:0007669"/>
    <property type="project" value="UniProtKB-UniRule"/>
</dbReference>
<dbReference type="Pfam" id="PF00440">
    <property type="entry name" value="TetR_N"/>
    <property type="match status" value="1"/>
</dbReference>
<evidence type="ECO:0000256" key="1">
    <source>
        <dbReference type="ARBA" id="ARBA00023125"/>
    </source>
</evidence>
<feature type="DNA-binding region" description="H-T-H motif" evidence="2">
    <location>
        <begin position="17"/>
        <end position="36"/>
    </location>
</feature>
<comment type="caution">
    <text evidence="4">The sequence shown here is derived from an EMBL/GenBank/DDBJ whole genome shotgun (WGS) entry which is preliminary data.</text>
</comment>
<dbReference type="InterPro" id="IPR036271">
    <property type="entry name" value="Tet_transcr_reg_TetR-rel_C_sf"/>
</dbReference>
<protein>
    <recommendedName>
        <fullName evidence="3">HTH tetR-type domain-containing protein</fullName>
    </recommendedName>
</protein>
<dbReference type="Proteomes" id="UP000078532">
    <property type="component" value="Unassembled WGS sequence"/>
</dbReference>
<dbReference type="AlphaFoldDB" id="A0A1B7LBH8"/>
<evidence type="ECO:0000256" key="2">
    <source>
        <dbReference type="PROSITE-ProRule" id="PRU00335"/>
    </source>
</evidence>
<dbReference type="SUPFAM" id="SSF48498">
    <property type="entry name" value="Tetracyclin repressor-like, C-terminal domain"/>
    <property type="match status" value="1"/>
</dbReference>
<evidence type="ECO:0000259" key="3">
    <source>
        <dbReference type="PROSITE" id="PS50977"/>
    </source>
</evidence>
<dbReference type="InterPro" id="IPR050109">
    <property type="entry name" value="HTH-type_TetR-like_transc_reg"/>
</dbReference>
<gene>
    <name evidence="4" type="ORF">A6M21_15335</name>
</gene>
<dbReference type="Gene3D" id="1.10.357.10">
    <property type="entry name" value="Tetracycline Repressor, domain 2"/>
    <property type="match status" value="1"/>
</dbReference>
<feature type="domain" description="HTH tetR-type" evidence="3">
    <location>
        <begin position="1"/>
        <end position="54"/>
    </location>
</feature>
<dbReference type="InterPro" id="IPR041474">
    <property type="entry name" value="NicS_C"/>
</dbReference>
<dbReference type="PANTHER" id="PTHR30328">
    <property type="entry name" value="TRANSCRIPTIONAL REPRESSOR"/>
    <property type="match status" value="1"/>
</dbReference>
<dbReference type="InterPro" id="IPR001647">
    <property type="entry name" value="HTH_TetR"/>
</dbReference>
<dbReference type="EMBL" id="LYVF01000192">
    <property type="protein sequence ID" value="OAT79840.1"/>
    <property type="molecule type" value="Genomic_DNA"/>
</dbReference>
<dbReference type="PROSITE" id="PS50977">
    <property type="entry name" value="HTH_TETR_2"/>
    <property type="match status" value="1"/>
</dbReference>
<dbReference type="InterPro" id="IPR009057">
    <property type="entry name" value="Homeodomain-like_sf"/>
</dbReference>
<proteinExistence type="predicted"/>
<dbReference type="Pfam" id="PF17938">
    <property type="entry name" value="TetR_C_29"/>
    <property type="match status" value="1"/>
</dbReference>
<accession>A0A1B7LBH8</accession>
<evidence type="ECO:0000313" key="5">
    <source>
        <dbReference type="Proteomes" id="UP000078532"/>
    </source>
</evidence>
<reference evidence="4 5" key="1">
    <citation type="submission" date="2016-04" db="EMBL/GenBank/DDBJ databases">
        <authorList>
            <person name="Evans L.H."/>
            <person name="Alamgir A."/>
            <person name="Owens N."/>
            <person name="Weber N.D."/>
            <person name="Virtaneva K."/>
            <person name="Barbian K."/>
            <person name="Babar A."/>
            <person name="Rosenke K."/>
        </authorList>
    </citation>
    <scope>NUCLEOTIDE SEQUENCE [LARGE SCALE GENOMIC DNA]</scope>
    <source>
        <strain evidence="4 5">LMa1</strain>
    </source>
</reference>
<evidence type="ECO:0000313" key="4">
    <source>
        <dbReference type="EMBL" id="OAT79840.1"/>
    </source>
</evidence>
<organism evidence="4 5">
    <name type="scientific">Desulfotomaculum copahuensis</name>
    <dbReference type="NCBI Taxonomy" id="1838280"/>
    <lineage>
        <taxon>Bacteria</taxon>
        <taxon>Bacillati</taxon>
        <taxon>Bacillota</taxon>
        <taxon>Clostridia</taxon>
        <taxon>Eubacteriales</taxon>
        <taxon>Desulfotomaculaceae</taxon>
        <taxon>Desulfotomaculum</taxon>
    </lineage>
</organism>
<keyword evidence="5" id="KW-1185">Reference proteome</keyword>
<keyword evidence="1 2" id="KW-0238">DNA-binding</keyword>
<dbReference type="PANTHER" id="PTHR30328:SF54">
    <property type="entry name" value="HTH-TYPE TRANSCRIPTIONAL REPRESSOR SCO4008"/>
    <property type="match status" value="1"/>
</dbReference>
<dbReference type="SUPFAM" id="SSF46689">
    <property type="entry name" value="Homeodomain-like"/>
    <property type="match status" value="1"/>
</dbReference>